<dbReference type="InterPro" id="IPR012902">
    <property type="entry name" value="N_methyl_site"/>
</dbReference>
<dbReference type="Pfam" id="PF07963">
    <property type="entry name" value="N_methyl"/>
    <property type="match status" value="1"/>
</dbReference>
<keyword evidence="1" id="KW-0472">Membrane</keyword>
<feature type="transmembrane region" description="Helical" evidence="1">
    <location>
        <begin position="6"/>
        <end position="30"/>
    </location>
</feature>
<keyword evidence="1" id="KW-1133">Transmembrane helix</keyword>
<name>A0ABU9GL94_9GAMM</name>
<dbReference type="Pfam" id="PF16732">
    <property type="entry name" value="ComP_DUS"/>
    <property type="match status" value="1"/>
</dbReference>
<keyword evidence="3" id="KW-1185">Reference proteome</keyword>
<dbReference type="InterPro" id="IPR031982">
    <property type="entry name" value="PilE-like"/>
</dbReference>
<evidence type="ECO:0000313" key="2">
    <source>
        <dbReference type="EMBL" id="MEL0628086.1"/>
    </source>
</evidence>
<dbReference type="Gene3D" id="3.30.700.10">
    <property type="entry name" value="Glycoprotein, Type 4 Pilin"/>
    <property type="match status" value="1"/>
</dbReference>
<organism evidence="2 3">
    <name type="scientific">Psychromonas aquatilis</name>
    <dbReference type="NCBI Taxonomy" id="2005072"/>
    <lineage>
        <taxon>Bacteria</taxon>
        <taxon>Pseudomonadati</taxon>
        <taxon>Pseudomonadota</taxon>
        <taxon>Gammaproteobacteria</taxon>
        <taxon>Alteromonadales</taxon>
        <taxon>Psychromonadaceae</taxon>
        <taxon>Psychromonas</taxon>
    </lineage>
</organism>
<dbReference type="EMBL" id="JBAKAZ010000002">
    <property type="protein sequence ID" value="MEL0628086.1"/>
    <property type="molecule type" value="Genomic_DNA"/>
</dbReference>
<dbReference type="InterPro" id="IPR045584">
    <property type="entry name" value="Pilin-like"/>
</dbReference>
<protein>
    <submittedName>
        <fullName evidence="2">Type IV pilin protein</fullName>
    </submittedName>
</protein>
<gene>
    <name evidence="2" type="ORF">V6256_00580</name>
</gene>
<evidence type="ECO:0000256" key="1">
    <source>
        <dbReference type="SAM" id="Phobius"/>
    </source>
</evidence>
<dbReference type="Proteomes" id="UP001369082">
    <property type="component" value="Unassembled WGS sequence"/>
</dbReference>
<dbReference type="RefSeq" id="WP_341596025.1">
    <property type="nucleotide sequence ID" value="NZ_JBAKAZ010000002.1"/>
</dbReference>
<accession>A0ABU9GL94</accession>
<keyword evidence="1" id="KW-0812">Transmembrane</keyword>
<sequence>MLKAHAFSLIELLISLVIVTLLASVAYPSFQDVIIKSRRSDAQSELIKAQIAQSNYRILHSSYTDDANIIGLPSNDPYYIFNLVSASANNYLIKATAKAESLQYKDKSICRVLFVDQNSNKTSDGITDNTICW</sequence>
<reference evidence="2 3" key="1">
    <citation type="submission" date="2024-02" db="EMBL/GenBank/DDBJ databases">
        <title>Bacteria isolated from the canopy kelp, Nereocystis luetkeana.</title>
        <authorList>
            <person name="Pfister C.A."/>
            <person name="Younker I.T."/>
            <person name="Light S.H."/>
        </authorList>
    </citation>
    <scope>NUCLEOTIDE SEQUENCE [LARGE SCALE GENOMIC DNA]</scope>
    <source>
        <strain evidence="2 3">TI.1.05</strain>
    </source>
</reference>
<evidence type="ECO:0000313" key="3">
    <source>
        <dbReference type="Proteomes" id="UP001369082"/>
    </source>
</evidence>
<dbReference type="SUPFAM" id="SSF54523">
    <property type="entry name" value="Pili subunits"/>
    <property type="match status" value="1"/>
</dbReference>
<comment type="caution">
    <text evidence="2">The sequence shown here is derived from an EMBL/GenBank/DDBJ whole genome shotgun (WGS) entry which is preliminary data.</text>
</comment>
<dbReference type="NCBIfam" id="TIGR02532">
    <property type="entry name" value="IV_pilin_GFxxxE"/>
    <property type="match status" value="1"/>
</dbReference>
<proteinExistence type="predicted"/>